<dbReference type="KEGG" id="vg:5176658"/>
<dbReference type="Proteomes" id="UP000001239">
    <property type="component" value="Segment"/>
</dbReference>
<reference evidence="1 2" key="4">
    <citation type="journal article" date="2005" name="J. Mol. Biol.">
        <title>Genome comparison of Pseudomonas aeruginosa large phages.</title>
        <authorList>
            <person name="Hertveldt K."/>
            <person name="Lavigne R."/>
            <person name="Pleteneva E."/>
            <person name="Sernova N."/>
            <person name="Kurochkina L."/>
            <person name="Korchevskii R."/>
            <person name="Robben J."/>
            <person name="Mesyanzhinov V."/>
            <person name="Krylov V.N."/>
            <person name="Volckaert G."/>
        </authorList>
    </citation>
    <scope>NUCLEOTIDE SEQUENCE</scope>
</reference>
<keyword evidence="2" id="KW-1185">Reference proteome</keyword>
<name>Q2Z0Q1_9CAUD</name>
<dbReference type="RefSeq" id="YP_418213.1">
    <property type="nucleotide sequence ID" value="NC_007623.1"/>
</dbReference>
<dbReference type="EMBL" id="AJ697969">
    <property type="protein sequence ID" value="CAG27274.1"/>
    <property type="molecule type" value="Genomic_DNA"/>
</dbReference>
<reference evidence="1 2" key="2">
    <citation type="journal article" date="2003" name="Res. Microbiol.">
        <title>Myoviridae bacteriophages of Pseudomonas aeruginosa: a long and complex evolutionary pathway.</title>
        <authorList>
            <person name="Krylov V.N."/>
            <person name="Pleteneva E.A."/>
            <person name="Bourkalsteva M.V."/>
            <person name="Shaburova O.V."/>
            <person name="Volckaert G."/>
            <person name="Sykilinda N.N."/>
            <person name="Kurochkina L.P."/>
            <person name="Mesyanzhinov V.V."/>
        </authorList>
    </citation>
    <scope>NUCLEOTIDE SEQUENCE [LARGE SCALE GENOMIC DNA]</scope>
</reference>
<sequence>MEENRKRPKASRLESISHKFVRDEELRDPPARLFRAILNKVVPTPHKWKNYLRDYLEYVVTTRDPQRAKTERITRQGNIKATYFQSYTLTFQKLLEGLSILRMKSCRIIIEVVDEHGEILTVEETIRIVEKKRLEKPIVDEPEE</sequence>
<accession>Q2Z0Q1</accession>
<evidence type="ECO:0000313" key="1">
    <source>
        <dbReference type="EMBL" id="CAG27274.1"/>
    </source>
</evidence>
<protein>
    <submittedName>
        <fullName evidence="1">Uncharacterized protein</fullName>
    </submittedName>
</protein>
<evidence type="ECO:0000313" key="2">
    <source>
        <dbReference type="Proteomes" id="UP000001239"/>
    </source>
</evidence>
<reference evidence="1 2" key="1">
    <citation type="journal article" date="2002" name="Genetika">
        <title>Phenogenetic characterization of a group of giant Phi KZ-like bacteriophages of Pseudomonas aeruginosa].</title>
        <authorList>
            <person name="Burkal'tseva M.V."/>
            <person name="Krylov V.N."/>
            <person name="Pleteneva E.A."/>
            <person name="Shaburova O.V."/>
            <person name="Krylov S.V."/>
            <person name="Volckaert G."/>
            <person name="Sykilinda N.N."/>
            <person name="Kurochkina L.P."/>
            <person name="Mesyanzhinov V.V."/>
        </authorList>
    </citation>
    <scope>NUCLEOTIDE SEQUENCE [LARGE SCALE GENOMIC DNA]</scope>
</reference>
<dbReference type="GeneID" id="5176658"/>
<reference evidence="1 2" key="3">
    <citation type="journal article" date="2004" name="Bioinformatics">
        <title>PHIRE, a deterministic approach to reveal regulatory elements in bacteriophage genomes.</title>
        <authorList>
            <person name="Lavigne R."/>
            <person name="Sun W.D."/>
            <person name="Volckaert G."/>
        </authorList>
    </citation>
    <scope>NUCLEOTIDE SEQUENCE [LARGE SCALE GENOMIC DNA]</scope>
</reference>
<dbReference type="OrthoDB" id="26413at10239"/>
<proteinExistence type="predicted"/>
<organism evidence="1 2">
    <name type="scientific">Pseudomonas phage EL</name>
    <dbReference type="NCBI Taxonomy" id="273133"/>
    <lineage>
        <taxon>Viruses</taxon>
        <taxon>Duplodnaviria</taxon>
        <taxon>Heunggongvirae</taxon>
        <taxon>Uroviricota</taxon>
        <taxon>Caudoviricetes</taxon>
        <taxon>Chimalliviridae</taxon>
        <taxon>Elvirus</taxon>
        <taxon>Elvirus EL</taxon>
    </lineage>
</organism>